<reference evidence="3" key="2">
    <citation type="submission" date="2015-01" db="EMBL/GenBank/DDBJ databases">
        <title>Evolutionary Origins and Diversification of the Mycorrhizal Mutualists.</title>
        <authorList>
            <consortium name="DOE Joint Genome Institute"/>
            <consortium name="Mycorrhizal Genomics Consortium"/>
            <person name="Kohler A."/>
            <person name="Kuo A."/>
            <person name="Nagy L.G."/>
            <person name="Floudas D."/>
            <person name="Copeland A."/>
            <person name="Barry K.W."/>
            <person name="Cichocki N."/>
            <person name="Veneault-Fourrey C."/>
            <person name="LaButti K."/>
            <person name="Lindquist E.A."/>
            <person name="Lipzen A."/>
            <person name="Lundell T."/>
            <person name="Morin E."/>
            <person name="Murat C."/>
            <person name="Riley R."/>
            <person name="Ohm R."/>
            <person name="Sun H."/>
            <person name="Tunlid A."/>
            <person name="Henrissat B."/>
            <person name="Grigoriev I.V."/>
            <person name="Hibbett D.S."/>
            <person name="Martin F."/>
        </authorList>
    </citation>
    <scope>NUCLEOTIDE SEQUENCE [LARGE SCALE GENOMIC DNA]</scope>
    <source>
        <strain evidence="3">F 1598</strain>
    </source>
</reference>
<proteinExistence type="predicted"/>
<feature type="compositionally biased region" description="Low complexity" evidence="1">
    <location>
        <begin position="474"/>
        <end position="486"/>
    </location>
</feature>
<dbReference type="HOGENOM" id="CLU_027591_0_0_1"/>
<organism evidence="2 3">
    <name type="scientific">Piloderma croceum (strain F 1598)</name>
    <dbReference type="NCBI Taxonomy" id="765440"/>
    <lineage>
        <taxon>Eukaryota</taxon>
        <taxon>Fungi</taxon>
        <taxon>Dikarya</taxon>
        <taxon>Basidiomycota</taxon>
        <taxon>Agaricomycotina</taxon>
        <taxon>Agaricomycetes</taxon>
        <taxon>Agaricomycetidae</taxon>
        <taxon>Atheliales</taxon>
        <taxon>Atheliaceae</taxon>
        <taxon>Piloderma</taxon>
    </lineage>
</organism>
<feature type="compositionally biased region" description="Acidic residues" evidence="1">
    <location>
        <begin position="382"/>
        <end position="391"/>
    </location>
</feature>
<feature type="region of interest" description="Disordered" evidence="1">
    <location>
        <begin position="363"/>
        <end position="391"/>
    </location>
</feature>
<dbReference type="InParanoid" id="A0A0C3FT99"/>
<dbReference type="EMBL" id="KN832979">
    <property type="protein sequence ID" value="KIM87455.1"/>
    <property type="molecule type" value="Genomic_DNA"/>
</dbReference>
<accession>A0A0C3FT99</accession>
<evidence type="ECO:0000313" key="2">
    <source>
        <dbReference type="EMBL" id="KIM87455.1"/>
    </source>
</evidence>
<evidence type="ECO:0000256" key="1">
    <source>
        <dbReference type="SAM" id="MobiDB-lite"/>
    </source>
</evidence>
<reference evidence="2 3" key="1">
    <citation type="submission" date="2014-04" db="EMBL/GenBank/DDBJ databases">
        <authorList>
            <consortium name="DOE Joint Genome Institute"/>
            <person name="Kuo A."/>
            <person name="Tarkka M."/>
            <person name="Buscot F."/>
            <person name="Kohler A."/>
            <person name="Nagy L.G."/>
            <person name="Floudas D."/>
            <person name="Copeland A."/>
            <person name="Barry K.W."/>
            <person name="Cichocki N."/>
            <person name="Veneault-Fourrey C."/>
            <person name="LaButti K."/>
            <person name="Lindquist E.A."/>
            <person name="Lipzen A."/>
            <person name="Lundell T."/>
            <person name="Morin E."/>
            <person name="Murat C."/>
            <person name="Sun H."/>
            <person name="Tunlid A."/>
            <person name="Henrissat B."/>
            <person name="Grigoriev I.V."/>
            <person name="Hibbett D.S."/>
            <person name="Martin F."/>
            <person name="Nordberg H.P."/>
            <person name="Cantor M.N."/>
            <person name="Hua S.X."/>
        </authorList>
    </citation>
    <scope>NUCLEOTIDE SEQUENCE [LARGE SCALE GENOMIC DNA]</scope>
    <source>
        <strain evidence="2 3">F 1598</strain>
    </source>
</reference>
<gene>
    <name evidence="2" type="ORF">PILCRDRAFT_814981</name>
</gene>
<dbReference type="Proteomes" id="UP000054166">
    <property type="component" value="Unassembled WGS sequence"/>
</dbReference>
<feature type="compositionally biased region" description="Low complexity" evidence="1">
    <location>
        <begin position="363"/>
        <end position="381"/>
    </location>
</feature>
<dbReference type="OrthoDB" id="2585251at2759"/>
<dbReference type="AlphaFoldDB" id="A0A0C3FT99"/>
<keyword evidence="3" id="KW-1185">Reference proteome</keyword>
<sequence>MQLASYGTRALPARYLSRLIPKSLPLRPQARPPTTAHKVVHQTRTYLARFFAHLTAPGLRAPPSSFPVPSRSLHTNLLRTNNIQANLSLPARHALSLSRRGTGPFLPRAPAVPPRGVTQVGLGSARNFSSARPIFQNLAQGFNVPVAGRAVCEAGWDLREGKDGGLRFGMGIGKENVGKEGMWAIKPVKNSFAVLPESPAPTPSESSEIEHYPTESELEIEIERYFPTQSGGPTTHLLIPLAPTPTSRLPLPPNPQNPAPLLPIAELSALHTSHSTHTLRVSTLFARLDAGRVWDDNRVRCDAYSAPSSSASPYWYERDDGGGVCTVLRVSFGGWSEERVRGVIGESWVGWCELLEVAGEDASSSTSTTTTSLSSSVSGSVSEDDESEFGSEVEVGMGTAMEIDPASSFVLPTLDFSSSFLASPPASMPILSPHRTHNDMSTVNSSTSSWGYPSLSSSSSSASASESDSDTDAFSDTSLSDFGSDSDSNSDLGLHSSWAHIQPLPSSSSGGFGFGFSSAFVGRLNSAAAGEEEPRVDMF</sequence>
<feature type="compositionally biased region" description="Low complexity" evidence="1">
    <location>
        <begin position="445"/>
        <end position="466"/>
    </location>
</feature>
<feature type="region of interest" description="Disordered" evidence="1">
    <location>
        <begin position="430"/>
        <end position="486"/>
    </location>
</feature>
<dbReference type="STRING" id="765440.A0A0C3FT99"/>
<protein>
    <submittedName>
        <fullName evidence="2">Uncharacterized protein</fullName>
    </submittedName>
</protein>
<evidence type="ECO:0000313" key="3">
    <source>
        <dbReference type="Proteomes" id="UP000054166"/>
    </source>
</evidence>
<name>A0A0C3FT99_PILCF</name>